<keyword evidence="3" id="KW-1227">Viral tail protein</keyword>
<evidence type="ECO:0000256" key="4">
    <source>
        <dbReference type="ARBA" id="ARBA00022766"/>
    </source>
</evidence>
<keyword evidence="5" id="KW-0946">Virion</keyword>
<evidence type="ECO:0000259" key="8">
    <source>
        <dbReference type="Pfam" id="PF04984"/>
    </source>
</evidence>
<organism evidence="10 11">
    <name type="scientific">Synechococcus phage ACG-2014f_Syn7803C7</name>
    <dbReference type="NCBI Taxonomy" id="2790345"/>
    <lineage>
        <taxon>Viruses</taxon>
        <taxon>Duplodnaviria</taxon>
        <taxon>Heunggongvirae</taxon>
        <taxon>Uroviricota</taxon>
        <taxon>Caudoviricetes</taxon>
        <taxon>Pantevenvirales</taxon>
        <taxon>Kyanoviridae</taxon>
        <taxon>Atlauavirus</taxon>
        <taxon>Atlauavirus acg2014f</taxon>
    </lineage>
</organism>
<reference evidence="10 11" key="1">
    <citation type="submission" date="2013-12" db="EMBL/GenBank/DDBJ databases">
        <title>Ecological redundancy of diverse viral populations within a natural community.</title>
        <authorList>
            <person name="Gregory A.C."/>
            <person name="LaButti K."/>
            <person name="Copeland A."/>
            <person name="Woyke T."/>
            <person name="Sullivan M.B."/>
        </authorList>
    </citation>
    <scope>NUCLEOTIDE SEQUENCE [LARGE SCALE GENOMIC DNA]</scope>
    <source>
        <strain evidence="10">Syn7803C7</strain>
    </source>
</reference>
<feature type="domain" description="Tail sheath protein C-terminal" evidence="9">
    <location>
        <begin position="617"/>
        <end position="717"/>
    </location>
</feature>
<evidence type="ECO:0000256" key="3">
    <source>
        <dbReference type="ARBA" id="ARBA00022732"/>
    </source>
</evidence>
<dbReference type="GO" id="GO:0099000">
    <property type="term" value="P:symbiont genome ejection through host cell envelope, contractile tail mechanism"/>
    <property type="evidence" value="ECO:0007669"/>
    <property type="project" value="UniProtKB-KW"/>
</dbReference>
<dbReference type="KEGG" id="vg:24171984"/>
<evidence type="ECO:0000259" key="9">
    <source>
        <dbReference type="Pfam" id="PF17482"/>
    </source>
</evidence>
<evidence type="ECO:0000256" key="6">
    <source>
        <dbReference type="ARBA" id="ARBA00023009"/>
    </source>
</evidence>
<sequence>MPVNLASPGIVVREVDLTLGNVQTSTDKTGAIVASFARGPVDKPTLIASENELLDVFGQPSSTDRQYEGWLSISSYLSYGGIMQVVRSDNEKLNNSFVGTASSIKIKSLEDYNDLAYDENQIPGVTVASRNPGSWANGIKVAFIDGKADQYVSSVGLGTSATSSIALGQGVIQTISKVAAGAGTTQLVEGDLKGIITGVNTSTDQLEVKVLSFTPSTGSNAGVQFEVDYQQGGTWSFVTGLFQVYSSVGLVTSVVAGGASDWFDDQTISVQGGRTTVNWNSLANRPTTTEFARTRNARFDEFHIVIFDDTGDVTGNAGTILEKNIGMSKGTDAEFSAGTPSYWRKYLANTSSYLFGGSSPVGVVTTSFEPDNGNGFVPETGGEWDQQTRNKNFYSCGNLAVTMEGGKNYDGGTDIDAIGALRVDVGDIAAGYDNFESDDETDIDFLIMGSAAYNEPETQSLANKIISIAELRKDAMAFISPYRGSQITDSGSGAQVTINSNKITDNLISFYSTVASSSYAVLDTGYKYMYDRFADKFRYVPMNGDIAGCCARTDQVAFPWFSPAGTTRGAILNGVRLAYNPTQQQRDRLYSARINPVIFANDVGGIVLFGDKTALSASSAFDRINVRRLFIYVEDAVSSAAKDQLFEFNDEVTRTNFVNIVEPFLRDVQAKRGITDFIVVCDETNNTPAVVDRNEFVADIFIKPTRSINFIGLTFVATRTGVSFEEVVGTV</sequence>
<dbReference type="InterPro" id="IPR020287">
    <property type="entry name" value="Tail_sheath_C"/>
</dbReference>
<evidence type="ECO:0000256" key="1">
    <source>
        <dbReference type="ARBA" id="ARBA00008005"/>
    </source>
</evidence>
<evidence type="ECO:0000256" key="5">
    <source>
        <dbReference type="ARBA" id="ARBA00023003"/>
    </source>
</evidence>
<keyword evidence="7" id="KW-1160">Virus entry into host cell</keyword>
<dbReference type="GO" id="GO:0098027">
    <property type="term" value="C:virus tail, sheath"/>
    <property type="evidence" value="ECO:0007669"/>
    <property type="project" value="UniProtKB-KW"/>
</dbReference>
<dbReference type="Pfam" id="PF17482">
    <property type="entry name" value="Phage_sheath_1C"/>
    <property type="match status" value="1"/>
</dbReference>
<evidence type="ECO:0000256" key="2">
    <source>
        <dbReference type="ARBA" id="ARBA00022595"/>
    </source>
</evidence>
<dbReference type="InterPro" id="IPR035089">
    <property type="entry name" value="Phage_sheath_subtilisin"/>
</dbReference>
<feature type="domain" description="Tail sheath protein subtilisin-like" evidence="8">
    <location>
        <begin position="441"/>
        <end position="614"/>
    </location>
</feature>
<dbReference type="PANTHER" id="PTHR35861">
    <property type="match status" value="1"/>
</dbReference>
<evidence type="ECO:0000313" key="10">
    <source>
        <dbReference type="EMBL" id="AIX20019.1"/>
    </source>
</evidence>
<keyword evidence="5" id="KW-1229">Viral tail sheath protein</keyword>
<gene>
    <name evidence="10" type="ORF">Syn7803C7_128</name>
</gene>
<keyword evidence="6" id="KW-1171">Viral genome ejection through host cell envelope</keyword>
<accession>A0A0E3F3V1</accession>
<dbReference type="PANTHER" id="PTHR35861:SF1">
    <property type="entry name" value="PHAGE TAIL SHEATH PROTEIN"/>
    <property type="match status" value="1"/>
</dbReference>
<protein>
    <submittedName>
        <fullName evidence="10">Tail sheath monomer protein</fullName>
    </submittedName>
</protein>
<dbReference type="Proteomes" id="UP000185323">
    <property type="component" value="Segment"/>
</dbReference>
<name>A0A0E3F3V1_9CAUD</name>
<dbReference type="EMBL" id="KJ019052">
    <property type="protein sequence ID" value="AIX20019.1"/>
    <property type="molecule type" value="Genomic_DNA"/>
</dbReference>
<proteinExistence type="inferred from homology"/>
<dbReference type="InterPro" id="IPR052042">
    <property type="entry name" value="Tail_sheath_structural"/>
</dbReference>
<comment type="similarity">
    <text evidence="1">Belongs to the myoviridae tail sheath protein family.</text>
</comment>
<evidence type="ECO:0000256" key="7">
    <source>
        <dbReference type="ARBA" id="ARBA00023296"/>
    </source>
</evidence>
<dbReference type="Pfam" id="PF04984">
    <property type="entry name" value="Phage_sheath_1"/>
    <property type="match status" value="1"/>
</dbReference>
<keyword evidence="4" id="KW-1242">Viral contractile tail ejection system</keyword>
<dbReference type="Gene3D" id="3.40.50.11780">
    <property type="match status" value="2"/>
</dbReference>
<keyword evidence="2" id="KW-1162">Viral penetration into host cytoplasm</keyword>
<evidence type="ECO:0000313" key="11">
    <source>
        <dbReference type="Proteomes" id="UP000185323"/>
    </source>
</evidence>
<keyword evidence="11" id="KW-1185">Reference proteome</keyword>